<name>A0A0D2BBT0_9EURO</name>
<feature type="chain" id="PRO_5002249671" description="Inosine/uridine-preferring nucleoside hydrolase domain-containing protein" evidence="1">
    <location>
        <begin position="23"/>
        <end position="421"/>
    </location>
</feature>
<dbReference type="OrthoDB" id="187522at2759"/>
<dbReference type="PANTHER" id="PTHR43264">
    <property type="match status" value="1"/>
</dbReference>
<reference evidence="2 3" key="1">
    <citation type="submission" date="2015-01" db="EMBL/GenBank/DDBJ databases">
        <title>The Genome Sequence of Exophiala spinifera CBS89968.</title>
        <authorList>
            <consortium name="The Broad Institute Genomics Platform"/>
            <person name="Cuomo C."/>
            <person name="de Hoog S."/>
            <person name="Gorbushina A."/>
            <person name="Stielow B."/>
            <person name="Teixiera M."/>
            <person name="Abouelleil A."/>
            <person name="Chapman S.B."/>
            <person name="Priest M."/>
            <person name="Young S.K."/>
            <person name="Wortman J."/>
            <person name="Nusbaum C."/>
            <person name="Birren B."/>
        </authorList>
    </citation>
    <scope>NUCLEOTIDE SEQUENCE [LARGE SCALE GENOMIC DNA]</scope>
    <source>
        <strain evidence="2 3">CBS 89968</strain>
    </source>
</reference>
<evidence type="ECO:0000313" key="3">
    <source>
        <dbReference type="Proteomes" id="UP000053328"/>
    </source>
</evidence>
<evidence type="ECO:0008006" key="4">
    <source>
        <dbReference type="Google" id="ProtNLM"/>
    </source>
</evidence>
<feature type="signal peptide" evidence="1">
    <location>
        <begin position="1"/>
        <end position="22"/>
    </location>
</feature>
<evidence type="ECO:0000256" key="1">
    <source>
        <dbReference type="SAM" id="SignalP"/>
    </source>
</evidence>
<proteinExistence type="predicted"/>
<dbReference type="RefSeq" id="XP_016236271.1">
    <property type="nucleotide sequence ID" value="XM_016380444.1"/>
</dbReference>
<dbReference type="SUPFAM" id="SSF53590">
    <property type="entry name" value="Nucleoside hydrolase"/>
    <property type="match status" value="1"/>
</dbReference>
<sequence length="421" mass="44633">MPKLAVVTVTALLLGANWGVMAAEAACGPKKIIIETDFYAFSDELSPPLLPPPNAIGMANAFMSWGEVDIIGIVSSIHSEYAPPAIDAFNTFYGHGDIPIAIKKPLNDSTGDWEYSNYPDYVIPLVEHFSEAIHTGWNTTDPVPLYRKLLSESADSSVTIAMIGFLDNIYDLLMSGPDALSPLSGLELAKQKVVELVLQADPTAPSYNLDHVNGTYAEYVLSVWPNTITFVPGSIGSDTHCCAKLTTDLDVSTDPVAFTWNISVGYNKTYKSWDPTAMLYVGRGLGDWYIYNQTTEQGYAVEANATGDTYLDTSKKSPAPQQAVEIAPTFSNVSLADLIQDILLWTPGEPWPADAGLKCSSNSSSSSSLPTGTSSATATTVASTGVASPSAYTGGAVELGASQLGLLACGAAILAMFAVQL</sequence>
<dbReference type="EMBL" id="KN847495">
    <property type="protein sequence ID" value="KIW16055.1"/>
    <property type="molecule type" value="Genomic_DNA"/>
</dbReference>
<accession>A0A0D2BBT0</accession>
<keyword evidence="3" id="KW-1185">Reference proteome</keyword>
<evidence type="ECO:0000313" key="2">
    <source>
        <dbReference type="EMBL" id="KIW16055.1"/>
    </source>
</evidence>
<dbReference type="Gene3D" id="3.90.245.10">
    <property type="entry name" value="Ribonucleoside hydrolase-like"/>
    <property type="match status" value="1"/>
</dbReference>
<dbReference type="PANTHER" id="PTHR43264:SF1">
    <property type="entry name" value="INOSINE_URIDINE-PREFERRING NUCLEOSIDE HYDROLASE DOMAIN-CONTAINING PROTEIN"/>
    <property type="match status" value="1"/>
</dbReference>
<dbReference type="Proteomes" id="UP000053328">
    <property type="component" value="Unassembled WGS sequence"/>
</dbReference>
<protein>
    <recommendedName>
        <fullName evidence="4">Inosine/uridine-preferring nucleoside hydrolase domain-containing protein</fullName>
    </recommendedName>
</protein>
<keyword evidence="1" id="KW-0732">Signal</keyword>
<dbReference type="GO" id="GO:0016799">
    <property type="term" value="F:hydrolase activity, hydrolyzing N-glycosyl compounds"/>
    <property type="evidence" value="ECO:0007669"/>
    <property type="project" value="InterPro"/>
</dbReference>
<dbReference type="STRING" id="91928.A0A0D2BBT0"/>
<dbReference type="GeneID" id="27333189"/>
<dbReference type="InterPro" id="IPR036452">
    <property type="entry name" value="Ribo_hydro-like"/>
</dbReference>
<dbReference type="HOGENOM" id="CLU_652168_0_0_1"/>
<dbReference type="AlphaFoldDB" id="A0A0D2BBT0"/>
<organism evidence="2 3">
    <name type="scientific">Exophiala spinifera</name>
    <dbReference type="NCBI Taxonomy" id="91928"/>
    <lineage>
        <taxon>Eukaryota</taxon>
        <taxon>Fungi</taxon>
        <taxon>Dikarya</taxon>
        <taxon>Ascomycota</taxon>
        <taxon>Pezizomycotina</taxon>
        <taxon>Eurotiomycetes</taxon>
        <taxon>Chaetothyriomycetidae</taxon>
        <taxon>Chaetothyriales</taxon>
        <taxon>Herpotrichiellaceae</taxon>
        <taxon>Exophiala</taxon>
    </lineage>
</organism>
<gene>
    <name evidence="2" type="ORF">PV08_06106</name>
</gene>
<dbReference type="VEuPathDB" id="FungiDB:PV08_06106"/>